<evidence type="ECO:0000256" key="1">
    <source>
        <dbReference type="SAM" id="MobiDB-lite"/>
    </source>
</evidence>
<feature type="region of interest" description="Disordered" evidence="1">
    <location>
        <begin position="692"/>
        <end position="717"/>
    </location>
</feature>
<sequence>MQHESNTSNVEHLKTFDVSSSEMRSASMHEIVNSCPSVQSDRITRYASPNRFDIRDAPRSFLDSYKAYRYSQNHGVNLSRSKLRSTMPTSFSSYAVPSLNEVTSSMSTSKSLDINVVKNQEELPLQGGDRCCDKYISSICAKKVSTRNQPVGYATSDQLNRIERHSSDHITTCSSTPNHNSNSFVKISHHHTPITTSLICSSSPSSTIYTNEPLVHRNSHPDQRYSSYCQAPSNHTMSTSLSYSEISKLNLSSQQHSIISQSINNDNNNNTVFNDANNSNNDRLESTINCYIVAQKEFEQTWDKHNSHVNYDSCVKTPITDPGDYLSTNERIEISKNKTSEKMITFVNHQKNPYINHSINLTEDNDDNIPIQKQTIYPFKTNSFRSVKYKHKNSNKNMNRQQHQQQKMKSNYENEINLKPEIKLIDSRPRTRLCIQSGIETHTKTMTLQRNLITDDSLNSNDLNMIGYISLPNQKISTRKIINKLSTSPSMPLPNVISTDHCIYNVNLSEIDHYSEPYNSSSTCESLIEYKQTDKLIMDNQNDPELTVKLDRIACEIGLLHHQRRRGRKSSLSSQCNVDGSISINSPCSESNLPKADLDQFLTLEISTIVSNPAYVSSSKNDTTTTTTLQTNSTSLNNSKITDSRHRTHLSRVDSSLTNTNQNKSQNRPNSTGSRIIKEFLRHISPKLRRSLSRISSRKKCENQKLNQDNHETNFDSLQPSNSFERCKSERIYPKKSLLRFIPRCSSRSKERKRKQVSTTEANTQIIPSYSLNTNIMRSDTNKTTTDEDKKSNNSSEIDQQSHPLCHDHHRDQYYSRYYENYFNKHPQSRPVSIALPVDKDRNDEITSPPYNQLQTNCQLNQNNTLKTKEFDHLTFDDRPEPTYLNAALNAFGYGCKPDWKHFCVSPSARRLAHARQSMKVKQIEDNSCNTTEHDKISNNKEDDYDDHENANKITNEKYTDSKLKQTIEYSCDNETMKHVNVPINKIQSIEKRTIIDNETILDTDHCKVFIEQQNNQYNIQHKDDPVILSKYVLDKSRIDQNRNNELFDKSTKLKNNTTYKSDQLLISLTTDDMHEQNDDDNNNKMNSNNIILAIKSKTPPIKRRNTAFAIKAKSARLKQPLNIFIPANIRCHNKLSAAISKTNETDCIQLKKKEELTTLFEDEQSLKNQDITATTNTTDTTTTIINNNNTPSDNLSTLFYSSLSRSSSLNEINELMKRHSSSSNELYNHSDTVHNNNNDNNNNNSPFEHLKNTEINNNSYLELSTNNDIDYVIHLLKYIQTFEYQLMNVINLARNTIDQNNHSINNDDDVLKLTNENLNNDELLTGIGHIQMLINGNLTMLRKLCKVYLETNSQIKKQQSMNYIPLKSDLEGYWNLILLQYRRFESQFPILINWISNDFRNELQILIKESLGDLPSCSSEFISSSYMNKDCKKNSTKKTNIGSYKKKLSGINKNHDKSIQLHRTIQQRINNARKQLLEKQKFYMKNMI</sequence>
<name>A0AA85BG39_9TREM</name>
<feature type="region of interest" description="Disordered" evidence="1">
    <location>
        <begin position="615"/>
        <end position="675"/>
    </location>
</feature>
<proteinExistence type="predicted"/>
<feature type="compositionally biased region" description="Low complexity" evidence="1">
    <location>
        <begin position="1236"/>
        <end position="1245"/>
    </location>
</feature>
<organism evidence="2 3">
    <name type="scientific">Schistosoma mattheei</name>
    <dbReference type="NCBI Taxonomy" id="31246"/>
    <lineage>
        <taxon>Eukaryota</taxon>
        <taxon>Metazoa</taxon>
        <taxon>Spiralia</taxon>
        <taxon>Lophotrochozoa</taxon>
        <taxon>Platyhelminthes</taxon>
        <taxon>Trematoda</taxon>
        <taxon>Digenea</taxon>
        <taxon>Strigeidida</taxon>
        <taxon>Schistosomatoidea</taxon>
        <taxon>Schistosomatidae</taxon>
        <taxon>Schistosoma</taxon>
    </lineage>
</organism>
<feature type="region of interest" description="Disordered" evidence="1">
    <location>
        <begin position="770"/>
        <end position="807"/>
    </location>
</feature>
<reference evidence="3" key="1">
    <citation type="submission" date="2023-11" db="UniProtKB">
        <authorList>
            <consortium name="WormBaseParasite"/>
        </authorList>
    </citation>
    <scope>IDENTIFICATION</scope>
</reference>
<feature type="region of interest" description="Disordered" evidence="1">
    <location>
        <begin position="923"/>
        <end position="948"/>
    </location>
</feature>
<feature type="compositionally biased region" description="Basic and acidic residues" evidence="1">
    <location>
        <begin position="932"/>
        <end position="948"/>
    </location>
</feature>
<feature type="compositionally biased region" description="Low complexity" evidence="1">
    <location>
        <begin position="617"/>
        <end position="640"/>
    </location>
</feature>
<feature type="compositionally biased region" description="Basic and acidic residues" evidence="1">
    <location>
        <begin position="699"/>
        <end position="714"/>
    </location>
</feature>
<dbReference type="WBParaSite" id="SMTH1_51850.2">
    <property type="protein sequence ID" value="SMTH1_51850.2"/>
    <property type="gene ID" value="SMTH1_51850"/>
</dbReference>
<evidence type="ECO:0000313" key="3">
    <source>
        <dbReference type="WBParaSite" id="SMTH1_51850.2"/>
    </source>
</evidence>
<accession>A0AA85BG39</accession>
<feature type="compositionally biased region" description="Polar residues" evidence="1">
    <location>
        <begin position="653"/>
        <end position="674"/>
    </location>
</feature>
<evidence type="ECO:0000313" key="2">
    <source>
        <dbReference type="Proteomes" id="UP000050791"/>
    </source>
</evidence>
<protein>
    <submittedName>
        <fullName evidence="3">Uncharacterized protein</fullName>
    </submittedName>
</protein>
<feature type="region of interest" description="Disordered" evidence="1">
    <location>
        <begin position="1231"/>
        <end position="1252"/>
    </location>
</feature>
<dbReference type="Proteomes" id="UP000050791">
    <property type="component" value="Unassembled WGS sequence"/>
</dbReference>